<evidence type="ECO:0000313" key="11">
    <source>
        <dbReference type="Proteomes" id="UP000198583"/>
    </source>
</evidence>
<dbReference type="AlphaFoldDB" id="A0A1I6CSS1"/>
<sequence>MLRPKPLAKLERRLLAVAPWLLAISMLARTWIIVTGFGNESIDLYVYWSLAPHVLEGDLNQVVSPHSPPDFPLPFTYPPFGALVFLPMTWLFWGAAQWSFRLLTVLCLYWLVRVALRLVAGQSWTVDARMWRQRAILWTAVLLWMMPIFHTFEFGQINLLLAAVVLAALVARDSRVAGAGIGLTAGVKLVPAISGLYFLATRRWKAALWSVAAFAASVGLGFLVNFEQARQYWFVLFGDPDRVGPIATAHNQSLRGALSRSLGYDVGMSWPWIIAALVSTVIALFALRAAVRASDALIGVLSVQFLGLLLSPISWDHHWVWVAPLLIWLVHKKIAPWVRNTLLALWVPVMFLDVIAFQLDRQPTIWTISRPGWLSLVGWTYPAFALVTLVVVAWSCRSLKSHSGNGSENVRHTSGPAASSESVSSAGSSR</sequence>
<gene>
    <name evidence="10" type="ORF">SAMN04488564_101214</name>
</gene>
<evidence type="ECO:0000256" key="8">
    <source>
        <dbReference type="SAM" id="MobiDB-lite"/>
    </source>
</evidence>
<feature type="compositionally biased region" description="Low complexity" evidence="8">
    <location>
        <begin position="414"/>
        <end position="430"/>
    </location>
</feature>
<organism evidence="10 11">
    <name type="scientific">Lentzea waywayandensis</name>
    <dbReference type="NCBI Taxonomy" id="84724"/>
    <lineage>
        <taxon>Bacteria</taxon>
        <taxon>Bacillati</taxon>
        <taxon>Actinomycetota</taxon>
        <taxon>Actinomycetes</taxon>
        <taxon>Pseudonocardiales</taxon>
        <taxon>Pseudonocardiaceae</taxon>
        <taxon>Lentzea</taxon>
    </lineage>
</organism>
<feature type="transmembrane region" description="Helical" evidence="9">
    <location>
        <begin position="131"/>
        <end position="149"/>
    </location>
</feature>
<dbReference type="Proteomes" id="UP000198583">
    <property type="component" value="Unassembled WGS sequence"/>
</dbReference>
<reference evidence="11" key="1">
    <citation type="submission" date="2016-10" db="EMBL/GenBank/DDBJ databases">
        <authorList>
            <person name="Varghese N."/>
            <person name="Submissions S."/>
        </authorList>
    </citation>
    <scope>NUCLEOTIDE SEQUENCE [LARGE SCALE GENOMIC DNA]</scope>
    <source>
        <strain evidence="11">DSM 44232</strain>
    </source>
</reference>
<keyword evidence="6 9" id="KW-0472">Membrane</keyword>
<dbReference type="STRING" id="84724.SAMN04488564_101214"/>
<feature type="transmembrane region" description="Helical" evidence="9">
    <location>
        <begin position="342"/>
        <end position="359"/>
    </location>
</feature>
<feature type="transmembrane region" description="Helical" evidence="9">
    <location>
        <begin position="100"/>
        <end position="119"/>
    </location>
</feature>
<feature type="transmembrane region" description="Helical" evidence="9">
    <location>
        <begin position="296"/>
        <end position="313"/>
    </location>
</feature>
<evidence type="ECO:0000313" key="10">
    <source>
        <dbReference type="EMBL" id="SFQ96157.1"/>
    </source>
</evidence>
<keyword evidence="10" id="KW-0328">Glycosyltransferase</keyword>
<keyword evidence="2" id="KW-1003">Cell membrane</keyword>
<feature type="transmembrane region" description="Helical" evidence="9">
    <location>
        <begin position="177"/>
        <end position="199"/>
    </location>
</feature>
<evidence type="ECO:0000256" key="3">
    <source>
        <dbReference type="ARBA" id="ARBA00022679"/>
    </source>
</evidence>
<proteinExistence type="inferred from homology"/>
<keyword evidence="5 9" id="KW-1133">Transmembrane helix</keyword>
<feature type="transmembrane region" description="Helical" evidence="9">
    <location>
        <begin position="206"/>
        <end position="226"/>
    </location>
</feature>
<comment type="subcellular location">
    <subcellularLocation>
        <location evidence="1">Cell membrane</location>
        <topology evidence="1">Multi-pass membrane protein</topology>
    </subcellularLocation>
</comment>
<feature type="transmembrane region" description="Helical" evidence="9">
    <location>
        <begin position="270"/>
        <end position="289"/>
    </location>
</feature>
<dbReference type="GO" id="GO:0016758">
    <property type="term" value="F:hexosyltransferase activity"/>
    <property type="evidence" value="ECO:0007669"/>
    <property type="project" value="InterPro"/>
</dbReference>
<dbReference type="GO" id="GO:0005886">
    <property type="term" value="C:plasma membrane"/>
    <property type="evidence" value="ECO:0007669"/>
    <property type="project" value="UniProtKB-SubCell"/>
</dbReference>
<protein>
    <submittedName>
        <fullName evidence="10">Alpha-1,2-mannosyltransferase</fullName>
    </submittedName>
</protein>
<accession>A0A1I6CSS1</accession>
<evidence type="ECO:0000256" key="6">
    <source>
        <dbReference type="ARBA" id="ARBA00023136"/>
    </source>
</evidence>
<dbReference type="EMBL" id="FOYL01000001">
    <property type="protein sequence ID" value="SFQ96157.1"/>
    <property type="molecule type" value="Genomic_DNA"/>
</dbReference>
<evidence type="ECO:0000256" key="2">
    <source>
        <dbReference type="ARBA" id="ARBA00022475"/>
    </source>
</evidence>
<comment type="similarity">
    <text evidence="7">Belongs to the glycosyltransferase 87 family.</text>
</comment>
<dbReference type="Pfam" id="PF09594">
    <property type="entry name" value="GT87"/>
    <property type="match status" value="1"/>
</dbReference>
<keyword evidence="4 9" id="KW-0812">Transmembrane</keyword>
<keyword evidence="3 10" id="KW-0808">Transferase</keyword>
<evidence type="ECO:0000256" key="4">
    <source>
        <dbReference type="ARBA" id="ARBA00022692"/>
    </source>
</evidence>
<feature type="region of interest" description="Disordered" evidence="8">
    <location>
        <begin position="400"/>
        <end position="430"/>
    </location>
</feature>
<evidence type="ECO:0000256" key="1">
    <source>
        <dbReference type="ARBA" id="ARBA00004651"/>
    </source>
</evidence>
<keyword evidence="11" id="KW-1185">Reference proteome</keyword>
<evidence type="ECO:0000256" key="7">
    <source>
        <dbReference type="ARBA" id="ARBA00024033"/>
    </source>
</evidence>
<feature type="transmembrane region" description="Helical" evidence="9">
    <location>
        <begin position="379"/>
        <end position="396"/>
    </location>
</feature>
<name>A0A1I6CSS1_9PSEU</name>
<evidence type="ECO:0000256" key="9">
    <source>
        <dbReference type="SAM" id="Phobius"/>
    </source>
</evidence>
<evidence type="ECO:0000256" key="5">
    <source>
        <dbReference type="ARBA" id="ARBA00022989"/>
    </source>
</evidence>
<dbReference type="InterPro" id="IPR018584">
    <property type="entry name" value="GT87"/>
</dbReference>